<proteinExistence type="predicted"/>
<dbReference type="InterPro" id="IPR059220">
    <property type="entry name" value="AbiEi"/>
</dbReference>
<feature type="domain" description="AbiEi antitoxin N-terminal" evidence="1">
    <location>
        <begin position="17"/>
        <end position="69"/>
    </location>
</feature>
<dbReference type="InterPro" id="IPR025159">
    <property type="entry name" value="AbiEi_N"/>
</dbReference>
<dbReference type="Pfam" id="PF13338">
    <property type="entry name" value="AbiEi_4"/>
    <property type="match status" value="1"/>
</dbReference>
<dbReference type="NCBIfam" id="NF047376">
    <property type="entry name" value="TAA_AbiEi"/>
    <property type="match status" value="1"/>
</dbReference>
<dbReference type="Proteomes" id="UP000001508">
    <property type="component" value="Chromosome"/>
</dbReference>
<name>D6Z6S7_DESAT</name>
<reference evidence="3" key="1">
    <citation type="submission" date="2010-02" db="EMBL/GenBank/DDBJ databases">
        <title>Complete sequence of Desulfurivibrio alkaliphilus AHT2.</title>
        <authorList>
            <consortium name="US DOE Joint Genome Institute"/>
            <person name="Pitluck S."/>
            <person name="Chertkov O."/>
            <person name="Detter J.C."/>
            <person name="Han C."/>
            <person name="Tapia R."/>
            <person name="Larimer F."/>
            <person name="Land M."/>
            <person name="Hauser L."/>
            <person name="Kyrpides N."/>
            <person name="Mikhailova N."/>
            <person name="Sorokin D.Y."/>
            <person name="Muyzer G."/>
            <person name="Woyke T."/>
        </authorList>
    </citation>
    <scope>NUCLEOTIDE SEQUENCE [LARGE SCALE GENOMIC DNA]</scope>
    <source>
        <strain evidence="3">DSM 19089 / UNIQEM U267 / AHT2</strain>
    </source>
</reference>
<dbReference type="OrthoDB" id="3235173at2"/>
<dbReference type="STRING" id="589865.DaAHT2_0325"/>
<evidence type="ECO:0000259" key="1">
    <source>
        <dbReference type="Pfam" id="PF13338"/>
    </source>
</evidence>
<evidence type="ECO:0000313" key="3">
    <source>
        <dbReference type="Proteomes" id="UP000001508"/>
    </source>
</evidence>
<dbReference type="HOGENOM" id="CLU_102196_1_0_7"/>
<dbReference type="RefSeq" id="WP_013162567.1">
    <property type="nucleotide sequence ID" value="NC_014216.1"/>
</dbReference>
<dbReference type="EMBL" id="CP001940">
    <property type="protein sequence ID" value="ADH85036.1"/>
    <property type="molecule type" value="Genomic_DNA"/>
</dbReference>
<dbReference type="KEGG" id="dak:DaAHT2_0325"/>
<dbReference type="eggNOG" id="COG5340">
    <property type="taxonomic scope" value="Bacteria"/>
</dbReference>
<organism evidence="2 3">
    <name type="scientific">Desulfurivibrio alkaliphilus (strain DSM 19089 / UNIQEM U267 / AHT2)</name>
    <dbReference type="NCBI Taxonomy" id="589865"/>
    <lineage>
        <taxon>Bacteria</taxon>
        <taxon>Pseudomonadati</taxon>
        <taxon>Thermodesulfobacteriota</taxon>
        <taxon>Desulfobulbia</taxon>
        <taxon>Desulfobulbales</taxon>
        <taxon>Desulfobulbaceae</taxon>
        <taxon>Desulfurivibrio</taxon>
    </lineage>
</organism>
<gene>
    <name evidence="2" type="ordered locus">DaAHT2_0325</name>
</gene>
<keyword evidence="3" id="KW-1185">Reference proteome</keyword>
<dbReference type="AlphaFoldDB" id="D6Z6S7"/>
<evidence type="ECO:0000313" key="2">
    <source>
        <dbReference type="EMBL" id="ADH85036.1"/>
    </source>
</evidence>
<dbReference type="InParanoid" id="D6Z6S7"/>
<sequence>MMPTPHPQPGRRLAAVLEELASPEHYLFTSADLRGALPEISAGAFKTLLSRAEKRGLLRRICRGLYLYPRVDYPRDLLLFHAAARLRADAFNYISLETALSDAGVISQIPLNWITLMSSGRRNIVRCGHFGTIEFVHTSRQPATLANELTYDPRCRLWRASVALALRDMRATRRNLDLIDEELTRESA</sequence>
<accession>D6Z6S7</accession>
<protein>
    <recommendedName>
        <fullName evidence="1">AbiEi antitoxin N-terminal domain-containing protein</fullName>
    </recommendedName>
</protein>